<dbReference type="InterPro" id="IPR008920">
    <property type="entry name" value="TF_FadR/GntR_C"/>
</dbReference>
<dbReference type="PRINTS" id="PR00035">
    <property type="entry name" value="HTHGNTR"/>
</dbReference>
<sequence>MSTTDTSLRRRSRSLTEAVVESLTRQIRSGAYAVGAKLPTEAVLMQQEGVSRTVIREAISRLQAAGLVETRHGIGTFVRQMDRIPGAELGQCAPARTLLDVVAVLELRIAVESEAAALAAMRRSDADLQKMVAALDAFDRVIEAPQGQSIEPDRAFHAAIAHATGNAYFTNILGQLGQAIIPRTRINLSHLNDAARVEYLRYINREHRVVLAAIERRDPESARAAMRTHLSNSRERLRAAYDRLPDQAKSE</sequence>
<feature type="domain" description="HTH gntR-type" evidence="4">
    <location>
        <begin position="13"/>
        <end position="81"/>
    </location>
</feature>
<dbReference type="RefSeq" id="WP_046741994.1">
    <property type="nucleotide sequence ID" value="NZ_LBNQ01000025.1"/>
</dbReference>
<dbReference type="PANTHER" id="PTHR43537">
    <property type="entry name" value="TRANSCRIPTIONAL REGULATOR, GNTR FAMILY"/>
    <property type="match status" value="1"/>
</dbReference>
<proteinExistence type="predicted"/>
<dbReference type="GO" id="GO:0003677">
    <property type="term" value="F:DNA binding"/>
    <property type="evidence" value="ECO:0007669"/>
    <property type="project" value="UniProtKB-KW"/>
</dbReference>
<gene>
    <name evidence="5" type="ORF">AAV94_09100</name>
</gene>
<dbReference type="EMBL" id="LBNQ01000025">
    <property type="protein sequence ID" value="KKW67772.1"/>
    <property type="molecule type" value="Genomic_DNA"/>
</dbReference>
<dbReference type="SUPFAM" id="SSF46785">
    <property type="entry name" value="Winged helix' DNA-binding domain"/>
    <property type="match status" value="1"/>
</dbReference>
<dbReference type="PATRIC" id="fig|1610491.3.peg.1937"/>
<dbReference type="Pfam" id="PF07729">
    <property type="entry name" value="FCD"/>
    <property type="match status" value="1"/>
</dbReference>
<dbReference type="CDD" id="cd07377">
    <property type="entry name" value="WHTH_GntR"/>
    <property type="match status" value="1"/>
</dbReference>
<organism evidence="5 6">
    <name type="scientific">Lampropedia cohaerens</name>
    <dbReference type="NCBI Taxonomy" id="1610491"/>
    <lineage>
        <taxon>Bacteria</taxon>
        <taxon>Pseudomonadati</taxon>
        <taxon>Pseudomonadota</taxon>
        <taxon>Betaproteobacteria</taxon>
        <taxon>Burkholderiales</taxon>
        <taxon>Comamonadaceae</taxon>
        <taxon>Lampropedia</taxon>
    </lineage>
</organism>
<name>A0A0U1PZ19_9BURK</name>
<dbReference type="STRING" id="1610491.AAV94_09100"/>
<dbReference type="Proteomes" id="UP000050580">
    <property type="component" value="Unassembled WGS sequence"/>
</dbReference>
<evidence type="ECO:0000313" key="5">
    <source>
        <dbReference type="EMBL" id="KKW67772.1"/>
    </source>
</evidence>
<dbReference type="InterPro" id="IPR036390">
    <property type="entry name" value="WH_DNA-bd_sf"/>
</dbReference>
<keyword evidence="1" id="KW-0805">Transcription regulation</keyword>
<protein>
    <submittedName>
        <fullName evidence="5">GntR family transcriptional regulator</fullName>
    </submittedName>
</protein>
<dbReference type="Gene3D" id="1.10.10.10">
    <property type="entry name" value="Winged helix-like DNA-binding domain superfamily/Winged helix DNA-binding domain"/>
    <property type="match status" value="1"/>
</dbReference>
<dbReference type="SMART" id="SM00895">
    <property type="entry name" value="FCD"/>
    <property type="match status" value="1"/>
</dbReference>
<evidence type="ECO:0000259" key="4">
    <source>
        <dbReference type="PROSITE" id="PS50949"/>
    </source>
</evidence>
<dbReference type="SMART" id="SM00345">
    <property type="entry name" value="HTH_GNTR"/>
    <property type="match status" value="1"/>
</dbReference>
<dbReference type="PROSITE" id="PS50949">
    <property type="entry name" value="HTH_GNTR"/>
    <property type="match status" value="1"/>
</dbReference>
<dbReference type="GO" id="GO:0003700">
    <property type="term" value="F:DNA-binding transcription factor activity"/>
    <property type="evidence" value="ECO:0007669"/>
    <property type="project" value="InterPro"/>
</dbReference>
<reference evidence="5 6" key="1">
    <citation type="submission" date="2015-05" db="EMBL/GenBank/DDBJ databases">
        <title>Draft genome sequence of Lampropedia sp. CT6, isolated from the microbial mat of a hot water spring, located at Manikaran, India.</title>
        <authorList>
            <person name="Tripathi C."/>
            <person name="Rani P."/>
            <person name="Mahato N.K."/>
            <person name="Lal R."/>
        </authorList>
    </citation>
    <scope>NUCLEOTIDE SEQUENCE [LARGE SCALE GENOMIC DNA]</scope>
    <source>
        <strain evidence="5 6">CT6</strain>
    </source>
</reference>
<keyword evidence="3" id="KW-0804">Transcription</keyword>
<dbReference type="PANTHER" id="PTHR43537:SF44">
    <property type="entry name" value="GNTR FAMILY REGULATORY PROTEIN"/>
    <property type="match status" value="1"/>
</dbReference>
<evidence type="ECO:0000256" key="1">
    <source>
        <dbReference type="ARBA" id="ARBA00023015"/>
    </source>
</evidence>
<evidence type="ECO:0000256" key="3">
    <source>
        <dbReference type="ARBA" id="ARBA00023163"/>
    </source>
</evidence>
<dbReference type="InterPro" id="IPR000524">
    <property type="entry name" value="Tscrpt_reg_HTH_GntR"/>
</dbReference>
<evidence type="ECO:0000256" key="2">
    <source>
        <dbReference type="ARBA" id="ARBA00023125"/>
    </source>
</evidence>
<dbReference type="InterPro" id="IPR036388">
    <property type="entry name" value="WH-like_DNA-bd_sf"/>
</dbReference>
<keyword evidence="2" id="KW-0238">DNA-binding</keyword>
<dbReference type="AlphaFoldDB" id="A0A0U1PZ19"/>
<evidence type="ECO:0000313" key="6">
    <source>
        <dbReference type="Proteomes" id="UP000050580"/>
    </source>
</evidence>
<dbReference type="SUPFAM" id="SSF48008">
    <property type="entry name" value="GntR ligand-binding domain-like"/>
    <property type="match status" value="1"/>
</dbReference>
<comment type="caution">
    <text evidence="5">The sequence shown here is derived from an EMBL/GenBank/DDBJ whole genome shotgun (WGS) entry which is preliminary data.</text>
</comment>
<dbReference type="OrthoDB" id="1040417at2"/>
<dbReference type="Pfam" id="PF00392">
    <property type="entry name" value="GntR"/>
    <property type="match status" value="1"/>
</dbReference>
<accession>A0A0U1PZ19</accession>
<dbReference type="InterPro" id="IPR011711">
    <property type="entry name" value="GntR_C"/>
</dbReference>
<keyword evidence="6" id="KW-1185">Reference proteome</keyword>
<dbReference type="Gene3D" id="1.20.120.530">
    <property type="entry name" value="GntR ligand-binding domain-like"/>
    <property type="match status" value="1"/>
</dbReference>